<proteinExistence type="predicted"/>
<accession>A0AAD3CJC2</accession>
<dbReference type="PANTHER" id="PTHR12205">
    <property type="entry name" value="CENTROMERE/KINETOCHORE PROTEIN ZW10"/>
    <property type="match status" value="1"/>
</dbReference>
<organism evidence="4 5">
    <name type="scientific">Chaetoceros tenuissimus</name>
    <dbReference type="NCBI Taxonomy" id="426638"/>
    <lineage>
        <taxon>Eukaryota</taxon>
        <taxon>Sar</taxon>
        <taxon>Stramenopiles</taxon>
        <taxon>Ochrophyta</taxon>
        <taxon>Bacillariophyta</taxon>
        <taxon>Coscinodiscophyceae</taxon>
        <taxon>Chaetocerotophycidae</taxon>
        <taxon>Chaetocerotales</taxon>
        <taxon>Chaetocerotaceae</taxon>
        <taxon>Chaetoceros</taxon>
    </lineage>
</organism>
<dbReference type="GO" id="GO:1990423">
    <property type="term" value="C:RZZ complex"/>
    <property type="evidence" value="ECO:0007669"/>
    <property type="project" value="TreeGrafter"/>
</dbReference>
<evidence type="ECO:0000259" key="3">
    <source>
        <dbReference type="Pfam" id="PF22766"/>
    </source>
</evidence>
<feature type="region of interest" description="Disordered" evidence="1">
    <location>
        <begin position="281"/>
        <end position="301"/>
    </location>
</feature>
<dbReference type="Pfam" id="PF22766">
    <property type="entry name" value="ZW10_C2"/>
    <property type="match status" value="1"/>
</dbReference>
<comment type="caution">
    <text evidence="4">The sequence shown here is derived from an EMBL/GenBank/DDBJ whole genome shotgun (WGS) entry which is preliminary data.</text>
</comment>
<dbReference type="AlphaFoldDB" id="A0AAD3CJC2"/>
<reference evidence="4 5" key="1">
    <citation type="journal article" date="2021" name="Sci. Rep.">
        <title>The genome of the diatom Chaetoceros tenuissimus carries an ancient integrated fragment of an extant virus.</title>
        <authorList>
            <person name="Hongo Y."/>
            <person name="Kimura K."/>
            <person name="Takaki Y."/>
            <person name="Yoshida Y."/>
            <person name="Baba S."/>
            <person name="Kobayashi G."/>
            <person name="Nagasaki K."/>
            <person name="Hano T."/>
            <person name="Tomaru Y."/>
        </authorList>
    </citation>
    <scope>NUCLEOTIDE SEQUENCE [LARGE SCALE GENOMIC DNA]</scope>
    <source>
        <strain evidence="4 5">NIES-3715</strain>
    </source>
</reference>
<dbReference type="PANTHER" id="PTHR12205:SF0">
    <property type="entry name" value="CENTROMERE_KINETOCHORE PROTEIN ZW10 HOMOLOG"/>
    <property type="match status" value="1"/>
</dbReference>
<dbReference type="InterPro" id="IPR055148">
    <property type="entry name" value="ZW10_C_2"/>
</dbReference>
<dbReference type="EMBL" id="BLLK01000022">
    <property type="protein sequence ID" value="GFH45839.1"/>
    <property type="molecule type" value="Genomic_DNA"/>
</dbReference>
<dbReference type="Gene3D" id="1.10.357.150">
    <property type="match status" value="1"/>
</dbReference>
<dbReference type="Proteomes" id="UP001054902">
    <property type="component" value="Unassembled WGS sequence"/>
</dbReference>
<keyword evidence="5" id="KW-1185">Reference proteome</keyword>
<feature type="compositionally biased region" description="Polar residues" evidence="1">
    <location>
        <begin position="290"/>
        <end position="301"/>
    </location>
</feature>
<feature type="domain" description="ZW10 C-terminal helical" evidence="3">
    <location>
        <begin position="775"/>
        <end position="921"/>
    </location>
</feature>
<dbReference type="Pfam" id="PF20666">
    <property type="entry name" value="ZW10_C"/>
    <property type="match status" value="1"/>
</dbReference>
<name>A0AAD3CJC2_9STRA</name>
<evidence type="ECO:0000259" key="2">
    <source>
        <dbReference type="Pfam" id="PF20666"/>
    </source>
</evidence>
<gene>
    <name evidence="4" type="ORF">CTEN210_02313</name>
</gene>
<dbReference type="GO" id="GO:0005737">
    <property type="term" value="C:cytoplasm"/>
    <property type="evidence" value="ECO:0007669"/>
    <property type="project" value="GOC"/>
</dbReference>
<protein>
    <submittedName>
        <fullName evidence="4">Uncharacterized protein</fullName>
    </submittedName>
</protein>
<evidence type="ECO:0000313" key="4">
    <source>
        <dbReference type="EMBL" id="GFH45839.1"/>
    </source>
</evidence>
<dbReference type="InterPro" id="IPR048343">
    <property type="entry name" value="ZW10_C"/>
</dbReference>
<feature type="domain" description="Centromere/kinetochore protein zw10 C-terminal" evidence="2">
    <location>
        <begin position="607"/>
        <end position="746"/>
    </location>
</feature>
<dbReference type="InterPro" id="IPR046362">
    <property type="entry name" value="Zw10/DSL1_C_sf"/>
</dbReference>
<dbReference type="GO" id="GO:0006888">
    <property type="term" value="P:endoplasmic reticulum to Golgi vesicle-mediated transport"/>
    <property type="evidence" value="ECO:0007669"/>
    <property type="project" value="TreeGrafter"/>
</dbReference>
<sequence length="927" mass="103708">MESSASSSLDFRIRSAKRVVREATASALKFANVQQTDSSSSFIQPNTSMDIDLSADSETHTMKKMTEDEEFDLAMTLFGDDIQAIEQDINDKLSLVEQDIQNYFAMKENQPISDSQTSKSLLDDRDIEYDSFDNANSVSKQQLLEIEAKELAAKISFLQKCSKARVALDILDEYLLKACTGSKEAVLIPSTLSLQDAIGLAREAREDLKKQTSSMNAKDAKVGNDILSAIEQQIEIKKNELTSKALAILDACITVTPSSVSIFKGPDNHIEVSATDVSMISKSQDDSRTDSPTNLNSSNITVSPSYAKTDQKFEGIQTALEVLAILQDSDGSQTRLEGAITVIANELVDTILRPTINTVLEALREKRSISTKYNFQDSTVKSSRSVKLGTAGMKVKGNITTLDWSSEYTECDDTTLVIPWWKSLLDFLEKICQFYSDNVLNKAPCGIDIHPMFGNIVFRHAILKSNKYSIPMDTDLLEFGRKNPIIKLLGKIIWEHCIPQDCGNDTLLELNKISSIICESTQSFDSYLMNSNLLSGHTSLFEYSTKFEQKYNEKVRANILFRGRKLLIDGDYHNSIKVGINAYKQREASKPKYLQSLGLEETNMSIFQFEECHISKVASDLMNLCTETMEKAVSVSTSSHKLLPPILYRSTRELFDLYRATIPAVHGGDISSIPRTAAVFHNDCAYFAHRLLTLGLEFRDRFPPDSEDNESPMRKLCTFLDLVPMFRELAEQCMNDMVRHQKEQISQIISPRLQYLRDALGSSEGVVEWSDAETALTAGLYHLRHLSQAWKSILPSEVFFITMGSLVDHLFSLFLDKVLGTTDISVQASQFVCGLFQSALRGISELFEQDDNTKSDSLSKKISKYSILHDKFVAVGKFMNMNLSDINSSLSEGVFRSVTGAELSRLVTAVFSDSERRAKLLRLLEKA</sequence>
<evidence type="ECO:0000313" key="5">
    <source>
        <dbReference type="Proteomes" id="UP001054902"/>
    </source>
</evidence>
<dbReference type="GO" id="GO:0007094">
    <property type="term" value="P:mitotic spindle assembly checkpoint signaling"/>
    <property type="evidence" value="ECO:0007669"/>
    <property type="project" value="TreeGrafter"/>
</dbReference>
<evidence type="ECO:0000256" key="1">
    <source>
        <dbReference type="SAM" id="MobiDB-lite"/>
    </source>
</evidence>